<keyword evidence="2" id="KW-1185">Reference proteome</keyword>
<gene>
    <name evidence="1" type="ORF">C7999DRAFT_12110</name>
</gene>
<comment type="caution">
    <text evidence="1">The sequence shown here is derived from an EMBL/GenBank/DDBJ whole genome shotgun (WGS) entry which is preliminary data.</text>
</comment>
<evidence type="ECO:0000313" key="1">
    <source>
        <dbReference type="EMBL" id="KAK4250127.1"/>
    </source>
</evidence>
<evidence type="ECO:0000313" key="2">
    <source>
        <dbReference type="Proteomes" id="UP001303647"/>
    </source>
</evidence>
<reference evidence="1" key="1">
    <citation type="journal article" date="2023" name="Mol. Phylogenet. Evol.">
        <title>Genome-scale phylogeny and comparative genomics of the fungal order Sordariales.</title>
        <authorList>
            <person name="Hensen N."/>
            <person name="Bonometti L."/>
            <person name="Westerberg I."/>
            <person name="Brannstrom I.O."/>
            <person name="Guillou S."/>
            <person name="Cros-Aarteil S."/>
            <person name="Calhoun S."/>
            <person name="Haridas S."/>
            <person name="Kuo A."/>
            <person name="Mondo S."/>
            <person name="Pangilinan J."/>
            <person name="Riley R."/>
            <person name="LaButti K."/>
            <person name="Andreopoulos B."/>
            <person name="Lipzen A."/>
            <person name="Chen C."/>
            <person name="Yan M."/>
            <person name="Daum C."/>
            <person name="Ng V."/>
            <person name="Clum A."/>
            <person name="Steindorff A."/>
            <person name="Ohm R.A."/>
            <person name="Martin F."/>
            <person name="Silar P."/>
            <person name="Natvig D.O."/>
            <person name="Lalanne C."/>
            <person name="Gautier V."/>
            <person name="Ament-Velasquez S.L."/>
            <person name="Kruys A."/>
            <person name="Hutchinson M.I."/>
            <person name="Powell A.J."/>
            <person name="Barry K."/>
            <person name="Miller A.N."/>
            <person name="Grigoriev I.V."/>
            <person name="Debuchy R."/>
            <person name="Gladieux P."/>
            <person name="Hiltunen Thoren M."/>
            <person name="Johannesson H."/>
        </authorList>
    </citation>
    <scope>NUCLEOTIDE SEQUENCE</scope>
    <source>
        <strain evidence="1">CBS 359.72</strain>
    </source>
</reference>
<accession>A0AAN7HLZ1</accession>
<dbReference type="AlphaFoldDB" id="A0AAN7HLZ1"/>
<proteinExistence type="predicted"/>
<dbReference type="Proteomes" id="UP001303647">
    <property type="component" value="Unassembled WGS sequence"/>
</dbReference>
<protein>
    <submittedName>
        <fullName evidence="1">Uncharacterized protein</fullName>
    </submittedName>
</protein>
<sequence>MEPLAPEMIPPLSNIAPAIFVPLRDDIFTAEPPRDRIEHLKAILETIDYQRKGVKENLLYMFEREKRRIVQQAANLEQAQGPLVMKPGPAPAEMDEIIANMEAPGSLRVEDYNIQSIPGIDTSKPVPPNTPLRDKTVMELLIMAEMALKDLEGFERHIAGIQERYLASLEQEMARMDQVRRPD</sequence>
<organism evidence="1 2">
    <name type="scientific">Corynascus novoguineensis</name>
    <dbReference type="NCBI Taxonomy" id="1126955"/>
    <lineage>
        <taxon>Eukaryota</taxon>
        <taxon>Fungi</taxon>
        <taxon>Dikarya</taxon>
        <taxon>Ascomycota</taxon>
        <taxon>Pezizomycotina</taxon>
        <taxon>Sordariomycetes</taxon>
        <taxon>Sordariomycetidae</taxon>
        <taxon>Sordariales</taxon>
        <taxon>Chaetomiaceae</taxon>
        <taxon>Corynascus</taxon>
    </lineage>
</organism>
<name>A0AAN7HLZ1_9PEZI</name>
<dbReference type="EMBL" id="MU857616">
    <property type="protein sequence ID" value="KAK4250127.1"/>
    <property type="molecule type" value="Genomic_DNA"/>
</dbReference>
<reference evidence="1" key="2">
    <citation type="submission" date="2023-05" db="EMBL/GenBank/DDBJ databases">
        <authorList>
            <consortium name="Lawrence Berkeley National Laboratory"/>
            <person name="Steindorff A."/>
            <person name="Hensen N."/>
            <person name="Bonometti L."/>
            <person name="Westerberg I."/>
            <person name="Brannstrom I.O."/>
            <person name="Guillou S."/>
            <person name="Cros-Aarteil S."/>
            <person name="Calhoun S."/>
            <person name="Haridas S."/>
            <person name="Kuo A."/>
            <person name="Mondo S."/>
            <person name="Pangilinan J."/>
            <person name="Riley R."/>
            <person name="Labutti K."/>
            <person name="Andreopoulos B."/>
            <person name="Lipzen A."/>
            <person name="Chen C."/>
            <person name="Yanf M."/>
            <person name="Daum C."/>
            <person name="Ng V."/>
            <person name="Clum A."/>
            <person name="Ohm R."/>
            <person name="Martin F."/>
            <person name="Silar P."/>
            <person name="Natvig D."/>
            <person name="Lalanne C."/>
            <person name="Gautier V."/>
            <person name="Ament-Velasquez S.L."/>
            <person name="Kruys A."/>
            <person name="Hutchinson M.I."/>
            <person name="Powell A.J."/>
            <person name="Barry K."/>
            <person name="Miller A.N."/>
            <person name="Grigoriev I.V."/>
            <person name="Debuchy R."/>
            <person name="Gladieux P."/>
            <person name="Thoren M.H."/>
            <person name="Johannesson H."/>
        </authorList>
    </citation>
    <scope>NUCLEOTIDE SEQUENCE</scope>
    <source>
        <strain evidence="1">CBS 359.72</strain>
    </source>
</reference>